<proteinExistence type="predicted"/>
<evidence type="ECO:0000313" key="4">
    <source>
        <dbReference type="Proteomes" id="UP000184731"/>
    </source>
</evidence>
<sequence length="182" mass="21504">MRMSKEKIESFRKLRDKSGSRFYEFSTSWWAMSFFICIVGGCVLWNEFIPVASLKFDPYPFNGLRTVLALIGAIQAPVLLLYSRKSTDYRKKLLEQDYELEKKIYKKIEFIEAELKENRQLYLQELKNVQILSKKIRQKKRKLRELEKSVIAKKDYVASVESKTREGLQSQKSENNEKNITA</sequence>
<dbReference type="RefSeq" id="WP_148696280.1">
    <property type="nucleotide sequence ID" value="NZ_CP017834.1"/>
</dbReference>
<dbReference type="Proteomes" id="UP000184731">
    <property type="component" value="Chromosome"/>
</dbReference>
<evidence type="ECO:0000256" key="1">
    <source>
        <dbReference type="SAM" id="MobiDB-lite"/>
    </source>
</evidence>
<dbReference type="KEGG" id="saqi:AXG55_00930"/>
<keyword evidence="2" id="KW-0812">Transmembrane</keyword>
<dbReference type="OrthoDB" id="9795736at2"/>
<organism evidence="3 4">
    <name type="scientific">Silvanigrella aquatica</name>
    <dbReference type="NCBI Taxonomy" id="1915309"/>
    <lineage>
        <taxon>Bacteria</taxon>
        <taxon>Pseudomonadati</taxon>
        <taxon>Bdellovibrionota</taxon>
        <taxon>Oligoflexia</taxon>
        <taxon>Silvanigrellales</taxon>
        <taxon>Silvanigrellaceae</taxon>
        <taxon>Silvanigrella</taxon>
    </lineage>
</organism>
<dbReference type="EMBL" id="CP017834">
    <property type="protein sequence ID" value="APJ02571.1"/>
    <property type="molecule type" value="Genomic_DNA"/>
</dbReference>
<name>A0A1L4CX96_9BACT</name>
<protein>
    <recommendedName>
        <fullName evidence="5">DUF1003 domain-containing protein</fullName>
    </recommendedName>
</protein>
<gene>
    <name evidence="3" type="ORF">AXG55_00930</name>
</gene>
<feature type="region of interest" description="Disordered" evidence="1">
    <location>
        <begin position="161"/>
        <end position="182"/>
    </location>
</feature>
<keyword evidence="2" id="KW-0472">Membrane</keyword>
<feature type="compositionally biased region" description="Polar residues" evidence="1">
    <location>
        <begin position="167"/>
        <end position="182"/>
    </location>
</feature>
<feature type="transmembrane region" description="Helical" evidence="2">
    <location>
        <begin position="21"/>
        <end position="46"/>
    </location>
</feature>
<dbReference type="AlphaFoldDB" id="A0A1L4CX96"/>
<dbReference type="Pfam" id="PF06210">
    <property type="entry name" value="DUF1003"/>
    <property type="match status" value="1"/>
</dbReference>
<feature type="transmembrane region" description="Helical" evidence="2">
    <location>
        <begin position="66"/>
        <end position="83"/>
    </location>
</feature>
<evidence type="ECO:0000256" key="2">
    <source>
        <dbReference type="SAM" id="Phobius"/>
    </source>
</evidence>
<dbReference type="STRING" id="1915309.AXG55_00930"/>
<keyword evidence="2" id="KW-1133">Transmembrane helix</keyword>
<evidence type="ECO:0000313" key="3">
    <source>
        <dbReference type="EMBL" id="APJ02571.1"/>
    </source>
</evidence>
<keyword evidence="4" id="KW-1185">Reference proteome</keyword>
<dbReference type="InterPro" id="IPR010406">
    <property type="entry name" value="DUF1003"/>
</dbReference>
<evidence type="ECO:0008006" key="5">
    <source>
        <dbReference type="Google" id="ProtNLM"/>
    </source>
</evidence>
<accession>A0A1L4CX96</accession>
<reference evidence="3 4" key="1">
    <citation type="submission" date="2016-10" db="EMBL/GenBank/DDBJ databases">
        <title>Silvanigrella aquatica sp. nov., isolated from a freshwater lake located in the Black Forest, Germany, description of Silvanigrellaceae fam. nov., Silvanigrellales ord. nov., reclassification of the order Bdellovibrionales in the class Oligoflexia, reclassification of the families Bacteriovoracaceae and Halobacteriovoraceae in the new order Bacteriovoracales ord. nov., and reclassification of the family Pseudobacteriovoracaceae in the order Oligoflexiales.</title>
        <authorList>
            <person name="Hahn M.W."/>
            <person name="Schmidt J."/>
            <person name="Koll U."/>
            <person name="Rohde M."/>
            <person name="Verbag S."/>
            <person name="Pitt A."/>
            <person name="Nakai R."/>
            <person name="Naganuma T."/>
            <person name="Lang E."/>
        </authorList>
    </citation>
    <scope>NUCLEOTIDE SEQUENCE [LARGE SCALE GENOMIC DNA]</scope>
    <source>
        <strain evidence="3 4">MWH-Nonnen-W8red</strain>
    </source>
</reference>